<dbReference type="InterPro" id="IPR048970">
    <property type="entry name" value="OB_Ssb-like"/>
</dbReference>
<accession>A0A835UKU0</accession>
<gene>
    <name evidence="2" type="ORF">HPP92_019516</name>
</gene>
<name>A0A835UKU0_VANPL</name>
<dbReference type="OrthoDB" id="2274046at2759"/>
<dbReference type="Proteomes" id="UP000639772">
    <property type="component" value="Chromosome 10"/>
</dbReference>
<organism evidence="2 3">
    <name type="scientific">Vanilla planifolia</name>
    <name type="common">Vanilla</name>
    <dbReference type="NCBI Taxonomy" id="51239"/>
    <lineage>
        <taxon>Eukaryota</taxon>
        <taxon>Viridiplantae</taxon>
        <taxon>Streptophyta</taxon>
        <taxon>Embryophyta</taxon>
        <taxon>Tracheophyta</taxon>
        <taxon>Spermatophyta</taxon>
        <taxon>Magnoliopsida</taxon>
        <taxon>Liliopsida</taxon>
        <taxon>Asparagales</taxon>
        <taxon>Orchidaceae</taxon>
        <taxon>Vanilloideae</taxon>
        <taxon>Vanilleae</taxon>
        <taxon>Vanilla</taxon>
    </lineage>
</organism>
<dbReference type="AlphaFoldDB" id="A0A835UKU0"/>
<reference evidence="2 3" key="1">
    <citation type="journal article" date="2020" name="Nat. Food">
        <title>A phased Vanilla planifolia genome enables genetic improvement of flavour and production.</title>
        <authorList>
            <person name="Hasing T."/>
            <person name="Tang H."/>
            <person name="Brym M."/>
            <person name="Khazi F."/>
            <person name="Huang T."/>
            <person name="Chambers A.H."/>
        </authorList>
    </citation>
    <scope>NUCLEOTIDE SEQUENCE [LARGE SCALE GENOMIC DNA]</scope>
    <source>
        <tissue evidence="2">Leaf</tissue>
    </source>
</reference>
<evidence type="ECO:0000259" key="1">
    <source>
        <dbReference type="Pfam" id="PF21473"/>
    </source>
</evidence>
<evidence type="ECO:0000313" key="2">
    <source>
        <dbReference type="EMBL" id="KAG0465352.1"/>
    </source>
</evidence>
<evidence type="ECO:0000313" key="3">
    <source>
        <dbReference type="Proteomes" id="UP000639772"/>
    </source>
</evidence>
<dbReference type="Pfam" id="PF21473">
    <property type="entry name" value="OB_Ssb-like"/>
    <property type="match status" value="1"/>
</dbReference>
<feature type="domain" description="Single-stranded DNA binding protein Ssb-like OB fold" evidence="1">
    <location>
        <begin position="18"/>
        <end position="48"/>
    </location>
</feature>
<sequence>MASSAMFDKLYGRGQTNELFGTRNEVDLMKAGTSVILRNAKIDMYMGSGEACCRQMGPV</sequence>
<comment type="caution">
    <text evidence="2">The sequence shown here is derived from an EMBL/GenBank/DDBJ whole genome shotgun (WGS) entry which is preliminary data.</text>
</comment>
<proteinExistence type="predicted"/>
<protein>
    <recommendedName>
        <fullName evidence="1">Single-stranded DNA binding protein Ssb-like OB fold domain-containing protein</fullName>
    </recommendedName>
</protein>
<dbReference type="EMBL" id="JADCNM010000010">
    <property type="protein sequence ID" value="KAG0465352.1"/>
    <property type="molecule type" value="Genomic_DNA"/>
</dbReference>